<sequence length="521" mass="57999">MRTKDIFLFILIFPLFYFSQNSYLDTSFNGTGKFFLDTVFHYPNNSTEYITDVVEQPDGKVICLGTSHSSSGFFEPIFGTVFRLNIDGTLDSSFGNNGVFRYSTYMAQKNLFNVTSKILLQNDGSMIISGAGYEEGSNLNSDIVFLKINSDGLLDTTFGNNGIARLPLISGNLLELYDMISHNNVIYVAGRISNDGFIGSINFDGSINTTFNGVGTLIVDDASTSYNNFQRLKIVSNKLLAIGLSENSSFNVSLSIARVFLDGTIDPTYGIGGISVQALMAEENKKILDCAIFPNDKIFTIVGGNFYQLTKYGILDTTFGVNGFIKNPHNENFSAATITYDKKIILSKYIIDGPFVNYQLYKTVGLKADLTIDSGYMNNGQVLTNVMEPNHYNQYPAKVVLLSTGKTLVVGSVTVLPNSNVPSIKNQNYVVLRYIRSPNLHTQENSKKMKIVYPTFVSDIVNINTKERLQNIKVYDVSGRQVKNFINPDNKIDLKELKLGNYIIQVTTEKSSYQTKITKYK</sequence>
<feature type="domain" description="Secretion system C-terminal sorting" evidence="2">
    <location>
        <begin position="452"/>
        <end position="517"/>
    </location>
</feature>
<reference evidence="4 6" key="2">
    <citation type="submission" date="2018-06" db="EMBL/GenBank/DDBJ databases">
        <authorList>
            <consortium name="Pathogen Informatics"/>
            <person name="Doyle S."/>
        </authorList>
    </citation>
    <scope>NUCLEOTIDE SEQUENCE [LARGE SCALE GENOMIC DNA]</scope>
    <source>
        <strain evidence="4 6">NCTC13560</strain>
    </source>
</reference>
<evidence type="ECO:0000313" key="5">
    <source>
        <dbReference type="Proteomes" id="UP000185725"/>
    </source>
</evidence>
<keyword evidence="1" id="KW-0732">Signal</keyword>
<evidence type="ECO:0000313" key="6">
    <source>
        <dbReference type="Proteomes" id="UP000255231"/>
    </source>
</evidence>
<evidence type="ECO:0000313" key="4">
    <source>
        <dbReference type="EMBL" id="SUX42265.1"/>
    </source>
</evidence>
<dbReference type="Gene3D" id="2.80.10.50">
    <property type="match status" value="2"/>
</dbReference>
<dbReference type="Pfam" id="PF18962">
    <property type="entry name" value="Por_Secre_tail"/>
    <property type="match status" value="1"/>
</dbReference>
<protein>
    <submittedName>
        <fullName evidence="3 4">Delta-60 repeat domain</fullName>
    </submittedName>
</protein>
<accession>A0A381F6V6</accession>
<evidence type="ECO:0000256" key="1">
    <source>
        <dbReference type="ARBA" id="ARBA00022729"/>
    </source>
</evidence>
<evidence type="ECO:0000313" key="3">
    <source>
        <dbReference type="EMBL" id="SIQ79013.1"/>
    </source>
</evidence>
<keyword evidence="5" id="KW-1185">Reference proteome</keyword>
<dbReference type="KEGG" id="cil:EG358_02400"/>
<dbReference type="EMBL" id="UFVS01000001">
    <property type="protein sequence ID" value="SUX42265.1"/>
    <property type="molecule type" value="Genomic_DNA"/>
</dbReference>
<dbReference type="GeneID" id="303672537"/>
<dbReference type="InterPro" id="IPR026444">
    <property type="entry name" value="Secre_tail"/>
</dbReference>
<dbReference type="EMBL" id="FTMF01000008">
    <property type="protein sequence ID" value="SIQ79013.1"/>
    <property type="molecule type" value="Genomic_DNA"/>
</dbReference>
<dbReference type="RefSeq" id="WP_076561292.1">
    <property type="nucleotide sequence ID" value="NZ_CP033929.1"/>
</dbReference>
<name>A0A381F6V6_9FLAO</name>
<organism evidence="4 6">
    <name type="scientific">Chryseobacterium indoltheticum</name>
    <dbReference type="NCBI Taxonomy" id="254"/>
    <lineage>
        <taxon>Bacteria</taxon>
        <taxon>Pseudomonadati</taxon>
        <taxon>Bacteroidota</taxon>
        <taxon>Flavobacteriia</taxon>
        <taxon>Flavobacteriales</taxon>
        <taxon>Weeksellaceae</taxon>
        <taxon>Chryseobacterium group</taxon>
        <taxon>Chryseobacterium</taxon>
    </lineage>
</organism>
<dbReference type="AlphaFoldDB" id="A0A381F6V6"/>
<dbReference type="NCBIfam" id="TIGR04183">
    <property type="entry name" value="Por_Secre_tail"/>
    <property type="match status" value="1"/>
</dbReference>
<gene>
    <name evidence="4" type="ORF">NCTC13560_01082</name>
    <name evidence="3" type="ORF">SAMN05421682_108147</name>
</gene>
<dbReference type="NCBIfam" id="TIGR02608">
    <property type="entry name" value="delta_60_rpt"/>
    <property type="match status" value="3"/>
</dbReference>
<dbReference type="OrthoDB" id="9805017at2"/>
<dbReference type="Proteomes" id="UP000255231">
    <property type="component" value="Unassembled WGS sequence"/>
</dbReference>
<proteinExistence type="predicted"/>
<dbReference type="Pfam" id="PF17164">
    <property type="entry name" value="DUF5122"/>
    <property type="match status" value="2"/>
</dbReference>
<dbReference type="InterPro" id="IPR013431">
    <property type="entry name" value="Delta_60_rpt"/>
</dbReference>
<evidence type="ECO:0000259" key="2">
    <source>
        <dbReference type="Pfam" id="PF18962"/>
    </source>
</evidence>
<reference evidence="3 5" key="1">
    <citation type="submission" date="2017-01" db="EMBL/GenBank/DDBJ databases">
        <authorList>
            <person name="Varghese N."/>
            <person name="Submissions S."/>
        </authorList>
    </citation>
    <scope>NUCLEOTIDE SEQUENCE [LARGE SCALE GENOMIC DNA]</scope>
    <source>
        <strain evidence="3 5">ATCC 27950</strain>
    </source>
</reference>
<dbReference type="Proteomes" id="UP000185725">
    <property type="component" value="Unassembled WGS sequence"/>
</dbReference>